<feature type="domain" description="N-acetyltransferase" evidence="1">
    <location>
        <begin position="2"/>
        <end position="139"/>
    </location>
</feature>
<evidence type="ECO:0000313" key="2">
    <source>
        <dbReference type="EMBL" id="ACB60895.1"/>
    </source>
</evidence>
<organism evidence="2 3">
    <name type="scientific">Exiguobacterium sibiricum (strain DSM 17290 / CCUG 55495 / CIP 109462 / JCM 13490 / 255-15)</name>
    <dbReference type="NCBI Taxonomy" id="262543"/>
    <lineage>
        <taxon>Bacteria</taxon>
        <taxon>Bacillati</taxon>
        <taxon>Bacillota</taxon>
        <taxon>Bacilli</taxon>
        <taxon>Bacillales</taxon>
        <taxon>Bacillales Family XII. Incertae Sedis</taxon>
        <taxon>Exiguobacterium</taxon>
    </lineage>
</organism>
<dbReference type="CDD" id="cd04301">
    <property type="entry name" value="NAT_SF"/>
    <property type="match status" value="1"/>
</dbReference>
<gene>
    <name evidence="2" type="ordered locus">Exig_1431</name>
</gene>
<dbReference type="PROSITE" id="PS51186">
    <property type="entry name" value="GNAT"/>
    <property type="match status" value="1"/>
</dbReference>
<dbReference type="Proteomes" id="UP000001681">
    <property type="component" value="Chromosome"/>
</dbReference>
<dbReference type="GO" id="GO:0016747">
    <property type="term" value="F:acyltransferase activity, transferring groups other than amino-acyl groups"/>
    <property type="evidence" value="ECO:0007669"/>
    <property type="project" value="InterPro"/>
</dbReference>
<dbReference type="HOGENOM" id="CLU_115862_2_1_9"/>
<reference evidence="3" key="3">
    <citation type="submission" date="2008-04" db="EMBL/GenBank/DDBJ databases">
        <title>Complete sequence of chromosome of Exiguobacterium sibiricum 255-15.</title>
        <authorList>
            <consortium name="US DOE Joint Genome Institute"/>
            <person name="Copeland A."/>
            <person name="Lucas S."/>
            <person name="Lapidus A."/>
            <person name="Glavina del Rio T."/>
            <person name="Dalin E."/>
            <person name="Tice H."/>
            <person name="Bruce D."/>
            <person name="Goodwin L."/>
            <person name="Pitluck S."/>
            <person name="Kiss H."/>
            <person name="Chertkov O."/>
            <person name="Monk C."/>
            <person name="Brettin T."/>
            <person name="Detter J.C."/>
            <person name="Han C."/>
            <person name="Kuske C.R."/>
            <person name="Schmutz J."/>
            <person name="Larimer F."/>
            <person name="Land M."/>
            <person name="Hauser L."/>
            <person name="Kyrpides N."/>
            <person name="Mikhailova N."/>
            <person name="Vishnivetskaya T."/>
            <person name="Rodrigues D.F."/>
            <person name="Gilichinsky D."/>
            <person name="Tiedje J."/>
            <person name="Richardson P."/>
        </authorList>
    </citation>
    <scope>NUCLEOTIDE SEQUENCE [LARGE SCALE GENOMIC DNA]</scope>
    <source>
        <strain evidence="3">DSM 17290 / CIP 109462 / JCM 13490 / 255-15</strain>
    </source>
</reference>
<sequence>MMEITSGTTEDGQWIREQLIAYNRQHVPATLFTETEPYCFLAWDEDEQLLGGVTASYVWNHLQVHFLWVDPENRIGGTGKQLMAKIESIAEEKSCSKILLDTFSFQAPGFYEKLGFEEYGRLPDHPAEGQTQYFFVKHL</sequence>
<dbReference type="RefSeq" id="WP_012370316.1">
    <property type="nucleotide sequence ID" value="NC_010556.1"/>
</dbReference>
<dbReference type="Pfam" id="PF00583">
    <property type="entry name" value="Acetyltransf_1"/>
    <property type="match status" value="1"/>
</dbReference>
<dbReference type="AlphaFoldDB" id="B1YFW8"/>
<proteinExistence type="predicted"/>
<dbReference type="eggNOG" id="COG0456">
    <property type="taxonomic scope" value="Bacteria"/>
</dbReference>
<dbReference type="InterPro" id="IPR016181">
    <property type="entry name" value="Acyl_CoA_acyltransferase"/>
</dbReference>
<evidence type="ECO:0000259" key="1">
    <source>
        <dbReference type="PROSITE" id="PS51186"/>
    </source>
</evidence>
<reference evidence="2 3" key="1">
    <citation type="journal article" date="2006" name="Extremophiles">
        <title>Characterization of Exiguobacterium isolates from the Siberian permafrost. Description of Exiguobacterium sibiricum sp. nov.</title>
        <authorList>
            <person name="Rodrigues D.F."/>
            <person name="Goris J."/>
            <person name="Vishnivetskaya T."/>
            <person name="Gilichinsky D."/>
            <person name="Thomashow M.F."/>
            <person name="Tiedje J.M."/>
        </authorList>
    </citation>
    <scope>NUCLEOTIDE SEQUENCE [LARGE SCALE GENOMIC DNA]</scope>
    <source>
        <strain evidence="3">DSM 17290 / CIP 109462 / JCM 13490 / 255-15</strain>
    </source>
</reference>
<evidence type="ECO:0000313" key="3">
    <source>
        <dbReference type="Proteomes" id="UP000001681"/>
    </source>
</evidence>
<dbReference type="KEGG" id="esi:Exig_1431"/>
<keyword evidence="2" id="KW-0808">Transferase</keyword>
<dbReference type="SUPFAM" id="SSF55729">
    <property type="entry name" value="Acyl-CoA N-acyltransferases (Nat)"/>
    <property type="match status" value="1"/>
</dbReference>
<accession>B1YFW8</accession>
<keyword evidence="3" id="KW-1185">Reference proteome</keyword>
<reference evidence="2 3" key="2">
    <citation type="journal article" date="2008" name="BMC Genomics">
        <title>Architecture of thermal adaptation in an Exiguobacterium sibiricum strain isolated from 3 million year old permafrost: a genome and transcriptome approach.</title>
        <authorList>
            <person name="Rodrigues D.F."/>
            <person name="Ivanova N."/>
            <person name="He Z."/>
            <person name="Huebner M."/>
            <person name="Zhou J."/>
            <person name="Tiedje J.M."/>
        </authorList>
    </citation>
    <scope>NUCLEOTIDE SEQUENCE [LARGE SCALE GENOMIC DNA]</scope>
    <source>
        <strain evidence="3">DSM 17290 / CIP 109462 / JCM 13490 / 255-15</strain>
    </source>
</reference>
<dbReference type="InterPro" id="IPR000182">
    <property type="entry name" value="GNAT_dom"/>
</dbReference>
<dbReference type="OrthoDB" id="9787920at2"/>
<protein>
    <submittedName>
        <fullName evidence="2">GCN5-related N-acetyltransferase</fullName>
    </submittedName>
</protein>
<dbReference type="Gene3D" id="3.40.630.30">
    <property type="match status" value="1"/>
</dbReference>
<name>B1YFW8_EXIS2</name>
<dbReference type="EMBL" id="CP001022">
    <property type="protein sequence ID" value="ACB60895.1"/>
    <property type="molecule type" value="Genomic_DNA"/>
</dbReference>
<dbReference type="STRING" id="262543.Exig_1431"/>